<reference evidence="2" key="1">
    <citation type="submission" date="2021-06" db="EMBL/GenBank/DDBJ databases">
        <title>Collection of gut derived symbiotic bacterial strains cultured from healthy donors.</title>
        <authorList>
            <person name="Lin H."/>
            <person name="Littmann E."/>
            <person name="Pamer E.G."/>
        </authorList>
    </citation>
    <scope>NUCLEOTIDE SEQUENCE</scope>
    <source>
        <strain evidence="2">MSK.21.74</strain>
    </source>
</reference>
<evidence type="ECO:0000259" key="1">
    <source>
        <dbReference type="Pfam" id="PF18857"/>
    </source>
</evidence>
<dbReference type="EMBL" id="JAHOEI010000001">
    <property type="protein sequence ID" value="MBV3386149.1"/>
    <property type="molecule type" value="Genomic_DNA"/>
</dbReference>
<accession>A0AAW4MU64</accession>
<protein>
    <recommendedName>
        <fullName evidence="1">Large polyvalent protein associated domain-containing protein</fullName>
    </recommendedName>
</protein>
<proteinExistence type="predicted"/>
<dbReference type="AlphaFoldDB" id="A0AAW4MU64"/>
<evidence type="ECO:0000313" key="3">
    <source>
        <dbReference type="Proteomes" id="UP001196765"/>
    </source>
</evidence>
<dbReference type="Proteomes" id="UP001196765">
    <property type="component" value="Unassembled WGS sequence"/>
</dbReference>
<dbReference type="Pfam" id="PF18857">
    <property type="entry name" value="LPD38"/>
    <property type="match status" value="1"/>
</dbReference>
<gene>
    <name evidence="2" type="ORF">KSW82_00085</name>
</gene>
<dbReference type="InterPro" id="IPR040561">
    <property type="entry name" value="LPD38"/>
</dbReference>
<feature type="domain" description="Large polyvalent protein associated" evidence="1">
    <location>
        <begin position="792"/>
        <end position="972"/>
    </location>
</feature>
<name>A0AAW4MU64_9BACT</name>
<sequence>MEINSIRNVFPKNNSEWLNWISQGKALYLDKEKIQALIDQQRTILADVDYLDLDSVAKIVENFDNPVKNDENLSEDDELFRDGDAAEYEKAHARNIYDQRVKRGMFQMQEAMQDSMLSLKEAMNAVLKAEGKSKVHIEDVAGFENPYLGENRLSSVNQAECKAFAQTLFKPLLNEVSRLAEDAEERAMLTDYMMAKHGLERNVVMARKDAEKKANEEFGKELVKAQRAVAKDPLDQDAIDRLEDVKQKKHDREEELYFENRGRDYAGLTALTGKEDIAEAELKASFMVSTYETLNATDKLWKQVNAVTGATLQKAYESGLMSKETFDDINSMYEYYIPLRGFDEKTGEDTYAYLSDKNSAFNAPLKTAKGRKSKADDPFANMESMAESAIMQGNRNTLVKQKFLNFALNHPSDLVSVSNVWLEHDDVTDEWKPVFADNLSENDSPAEIEQKVKNFNDRMQELCKNEPDKYRSQKEHPDIPYRVVESRDLKQHQVLVKRNGVEYVVTINGNPRAAQALNGQTNPDNDNAGAIGAILRAGEALNRQLSAFYTTRNPDFVVSNFIRDALYGNTMVWVKESPNYAVRYNKNFMKVNPAIMKVLFSKLRNGTLDMNNETEKMFKLFMDNGGETGYSTVRDIEKHKNDIKRELRRAGRISIGKAWSLLGERLDEYNRAVENCARFAAFMTSRQMKRSIDRSIYDAKEISVNSNKKGSGAKFMGANGQTFGGNTAAFVSGLGRSFYVFWNAAVQGTTNFGRQLERHPGKALTGVGAMFMLGLLMAAIGSGDDGDDGDKNAYYNLPEYVRRSNIVFRLPGMDEQWISIPLPVEYRAMYGMGELAMSAVSGKEHYTGEELANQIAGQFSQLMPIDFLEGGGGWNAFVPSSVKPFAEVIANKSWTGMPLYKDTPWNKDMPEWTKSYKSGNKYLINLAAVMNDVSGGDQYTKGSIDINPAKVEYLLNGYFGGVSNTIDKTSKMFDTMFGDREYDPRNWLVLNRVLKNGDERTEYRAINNEYFRMKEEHDKIKSRLKHYEDDTDNGVMDYADKINWLYNSPEYRRMEIYEDYSADIDAYNNELKEPLSDKERKEVTDGLNALKKQLVYADSFTRMDVDDLMKERSKLQEKLSKATDLQEKSDIGYLLMLIQTELKANGRK</sequence>
<comment type="caution">
    <text evidence="2">The sequence shown here is derived from an EMBL/GenBank/DDBJ whole genome shotgun (WGS) entry which is preliminary data.</text>
</comment>
<evidence type="ECO:0000313" key="2">
    <source>
        <dbReference type="EMBL" id="MBV3386149.1"/>
    </source>
</evidence>
<organism evidence="2 3">
    <name type="scientific">Segatella copri</name>
    <dbReference type="NCBI Taxonomy" id="165179"/>
    <lineage>
        <taxon>Bacteria</taxon>
        <taxon>Pseudomonadati</taxon>
        <taxon>Bacteroidota</taxon>
        <taxon>Bacteroidia</taxon>
        <taxon>Bacteroidales</taxon>
        <taxon>Prevotellaceae</taxon>
        <taxon>Segatella</taxon>
    </lineage>
</organism>